<protein>
    <submittedName>
        <fullName evidence="1">Uncharacterized protein</fullName>
    </submittedName>
</protein>
<dbReference type="Proteomes" id="UP000266239">
    <property type="component" value="Unassembled WGS sequence"/>
</dbReference>
<evidence type="ECO:0000313" key="1">
    <source>
        <dbReference type="EMBL" id="RHY29134.1"/>
    </source>
</evidence>
<proteinExistence type="predicted"/>
<sequence length="116" mass="13196">MHVHYTMKAQTSWLQARLVVDPVAMRHGYEWLSDRIYHAAATAKKFHRPQPSVIDAAGLTLHTWEADDDRTVTIAAMETHSQHTILHNFEAVSNAMRTCMGDGRNSPIFSEVQSYM</sequence>
<dbReference type="VEuPathDB" id="FungiDB:H257_08265"/>
<comment type="caution">
    <text evidence="1">The sequence shown here is derived from an EMBL/GenBank/DDBJ whole genome shotgun (WGS) entry which is preliminary data.</text>
</comment>
<dbReference type="EMBL" id="QUTA01002010">
    <property type="protein sequence ID" value="RHY29134.1"/>
    <property type="molecule type" value="Genomic_DNA"/>
</dbReference>
<accession>A0A397BZI8</accession>
<organism evidence="1 2">
    <name type="scientific">Aphanomyces astaci</name>
    <name type="common">Crayfish plague agent</name>
    <dbReference type="NCBI Taxonomy" id="112090"/>
    <lineage>
        <taxon>Eukaryota</taxon>
        <taxon>Sar</taxon>
        <taxon>Stramenopiles</taxon>
        <taxon>Oomycota</taxon>
        <taxon>Saprolegniomycetes</taxon>
        <taxon>Saprolegniales</taxon>
        <taxon>Verrucalvaceae</taxon>
        <taxon>Aphanomyces</taxon>
    </lineage>
</organism>
<reference evidence="1 2" key="1">
    <citation type="submission" date="2018-08" db="EMBL/GenBank/DDBJ databases">
        <title>Aphanomyces genome sequencing and annotation.</title>
        <authorList>
            <person name="Minardi D."/>
            <person name="Oidtmann B."/>
            <person name="Van Der Giezen M."/>
            <person name="Studholme D.J."/>
        </authorList>
    </citation>
    <scope>NUCLEOTIDE SEQUENCE [LARGE SCALE GENOMIC DNA]</scope>
    <source>
        <strain evidence="1 2">Yx</strain>
    </source>
</reference>
<gene>
    <name evidence="1" type="ORF">DYB25_013349</name>
</gene>
<name>A0A397BZI8_APHAT</name>
<dbReference type="AlphaFoldDB" id="A0A397BZI8"/>
<evidence type="ECO:0000313" key="2">
    <source>
        <dbReference type="Proteomes" id="UP000266239"/>
    </source>
</evidence>